<reference evidence="1 2" key="1">
    <citation type="submission" date="2018-05" db="EMBL/GenBank/DDBJ databases">
        <title>Acuticoccus sediminis sp. nov., isolated from deep-sea sediment of Indian Ocean.</title>
        <authorList>
            <person name="Liu X."/>
            <person name="Lai Q."/>
            <person name="Du Y."/>
            <person name="Sun F."/>
            <person name="Zhang X."/>
            <person name="Wang S."/>
            <person name="Shao Z."/>
        </authorList>
    </citation>
    <scope>NUCLEOTIDE SEQUENCE [LARGE SCALE GENOMIC DNA]</scope>
    <source>
        <strain evidence="1 2">PTG4-2</strain>
    </source>
</reference>
<protein>
    <recommendedName>
        <fullName evidence="3">Copper chaperone PCu(A)C</fullName>
    </recommendedName>
</protein>
<evidence type="ECO:0000313" key="1">
    <source>
        <dbReference type="EMBL" id="RAH96235.1"/>
    </source>
</evidence>
<dbReference type="SUPFAM" id="SSF110087">
    <property type="entry name" value="DR1885-like metal-binding protein"/>
    <property type="match status" value="1"/>
</dbReference>
<evidence type="ECO:0008006" key="3">
    <source>
        <dbReference type="Google" id="ProtNLM"/>
    </source>
</evidence>
<dbReference type="EMBL" id="QHHQ01000015">
    <property type="protein sequence ID" value="RAH96235.1"/>
    <property type="molecule type" value="Genomic_DNA"/>
</dbReference>
<gene>
    <name evidence="1" type="ORF">DLJ53_32985</name>
</gene>
<dbReference type="InterPro" id="IPR058248">
    <property type="entry name" value="Lxx211020-like"/>
</dbReference>
<evidence type="ECO:0000313" key="2">
    <source>
        <dbReference type="Proteomes" id="UP000249590"/>
    </source>
</evidence>
<name>A0A8B2NFA0_9HYPH</name>
<dbReference type="Pfam" id="PF04314">
    <property type="entry name" value="PCuAC"/>
    <property type="match status" value="1"/>
</dbReference>
<dbReference type="AlphaFoldDB" id="A0A8B2NFA0"/>
<comment type="caution">
    <text evidence="1">The sequence shown here is derived from an EMBL/GenBank/DDBJ whole genome shotgun (WGS) entry which is preliminary data.</text>
</comment>
<dbReference type="PANTHER" id="PTHR36302">
    <property type="entry name" value="BLR7088 PROTEIN"/>
    <property type="match status" value="1"/>
</dbReference>
<organism evidence="1 2">
    <name type="scientific">Acuticoccus sediminis</name>
    <dbReference type="NCBI Taxonomy" id="2184697"/>
    <lineage>
        <taxon>Bacteria</taxon>
        <taxon>Pseudomonadati</taxon>
        <taxon>Pseudomonadota</taxon>
        <taxon>Alphaproteobacteria</taxon>
        <taxon>Hyphomicrobiales</taxon>
        <taxon>Amorphaceae</taxon>
        <taxon>Acuticoccus</taxon>
    </lineage>
</organism>
<dbReference type="Proteomes" id="UP000249590">
    <property type="component" value="Unassembled WGS sequence"/>
</dbReference>
<keyword evidence="2" id="KW-1185">Reference proteome</keyword>
<accession>A0A8B2NFA0</accession>
<dbReference type="OrthoDB" id="9796962at2"/>
<dbReference type="Gene3D" id="2.60.40.1890">
    <property type="entry name" value="PCu(A)C copper chaperone"/>
    <property type="match status" value="1"/>
</dbReference>
<sequence length="144" mass="14965">MISLALGVAIPSAAYAEVAITKPWARASILASRPGVAYFTLESDADDRLVGAATPVADEVTLHATEIDAAGVGRMVQIETLDLSAGESVTLTPGYMHLMLMGLSIKLVEGMTFPLTLRFETAGEITIDVPVLGVAAAGPERPAE</sequence>
<dbReference type="PANTHER" id="PTHR36302:SF1">
    <property type="entry name" value="COPPER CHAPERONE PCU(A)C"/>
    <property type="match status" value="1"/>
</dbReference>
<dbReference type="InterPro" id="IPR036182">
    <property type="entry name" value="PCuAC_sf"/>
</dbReference>
<dbReference type="InterPro" id="IPR007410">
    <property type="entry name" value="LpqE-like"/>
</dbReference>
<proteinExistence type="predicted"/>